<keyword evidence="2" id="KW-0732">Signal</keyword>
<proteinExistence type="predicted"/>
<dbReference type="RefSeq" id="WP_035657176.1">
    <property type="nucleotide sequence ID" value="NZ_JNCA01000003.1"/>
</dbReference>
<dbReference type="PATRIC" id="fig|1492738.3.peg.392"/>
<accession>A0A066WUY5</accession>
<feature type="chain" id="PRO_5001633267" description="Lipoprotein" evidence="2">
    <location>
        <begin position="24"/>
        <end position="347"/>
    </location>
</feature>
<dbReference type="EMBL" id="JNCA01000003">
    <property type="protein sequence ID" value="KDN56378.1"/>
    <property type="molecule type" value="Genomic_DNA"/>
</dbReference>
<dbReference type="AlphaFoldDB" id="A0A066WUY5"/>
<evidence type="ECO:0000256" key="2">
    <source>
        <dbReference type="SAM" id="SignalP"/>
    </source>
</evidence>
<reference evidence="3 4" key="1">
    <citation type="submission" date="2014-05" db="EMBL/GenBank/DDBJ databases">
        <title>Genome Sequence of Flavobacterium sp. EM1321.</title>
        <authorList>
            <person name="Shin S.-K."/>
            <person name="Yi H."/>
        </authorList>
    </citation>
    <scope>NUCLEOTIDE SEQUENCE [LARGE SCALE GENOMIC DNA]</scope>
    <source>
        <strain evidence="3 4">EM1321</strain>
    </source>
</reference>
<gene>
    <name evidence="3" type="ORF">FEM21_03970</name>
</gene>
<organism evidence="3 4">
    <name type="scientific">Flavobacterium seoulense</name>
    <dbReference type="NCBI Taxonomy" id="1492738"/>
    <lineage>
        <taxon>Bacteria</taxon>
        <taxon>Pseudomonadati</taxon>
        <taxon>Bacteroidota</taxon>
        <taxon>Flavobacteriia</taxon>
        <taxon>Flavobacteriales</taxon>
        <taxon>Flavobacteriaceae</taxon>
        <taxon>Flavobacterium</taxon>
    </lineage>
</organism>
<dbReference type="eggNOG" id="ENOG502Z9DW">
    <property type="taxonomic scope" value="Bacteria"/>
</dbReference>
<sequence>MKTLKLITGIALMGIFTLTSCQSEVDDVQGDNPNTNSANSTTATNLKRVAMYDGSFDDFIDDSSCSSIVFPYTAKVNGIDINFSSQLNYDQALAILGELNTNDDSVVLQFPLTIKMSDYTEVRVTSQAQYDAIEDSCEDAEDSGKNAISSLNINYPITILTYDASLTQTGNVVIKSEKELYTYMTNISSTEYFSVKYPISVTLVNGTTQQVSSDVELKASIDAALRVEEAMDDAEDKKEDLEKILVNGTFKVNSFINAGVDLANNYVNTTIDFANDWKIKSMNALSTIATGTYSVTSDVDVYLQFGFAGSTNFSLFNNAWKVTSFNNSTITLQSKTNSAITLVLKQI</sequence>
<feature type="coiled-coil region" evidence="1">
    <location>
        <begin position="217"/>
        <end position="247"/>
    </location>
</feature>
<dbReference type="PROSITE" id="PS51257">
    <property type="entry name" value="PROKAR_LIPOPROTEIN"/>
    <property type="match status" value="1"/>
</dbReference>
<protein>
    <recommendedName>
        <fullName evidence="5">Lipoprotein</fullName>
    </recommendedName>
</protein>
<evidence type="ECO:0000313" key="3">
    <source>
        <dbReference type="EMBL" id="KDN56378.1"/>
    </source>
</evidence>
<dbReference type="OrthoDB" id="832379at2"/>
<evidence type="ECO:0000256" key="1">
    <source>
        <dbReference type="SAM" id="Coils"/>
    </source>
</evidence>
<keyword evidence="4" id="KW-1185">Reference proteome</keyword>
<name>A0A066WUY5_9FLAO</name>
<evidence type="ECO:0000313" key="4">
    <source>
        <dbReference type="Proteomes" id="UP000027064"/>
    </source>
</evidence>
<comment type="caution">
    <text evidence="3">The sequence shown here is derived from an EMBL/GenBank/DDBJ whole genome shotgun (WGS) entry which is preliminary data.</text>
</comment>
<keyword evidence="1" id="KW-0175">Coiled coil</keyword>
<dbReference type="STRING" id="1492738.FEM21_03970"/>
<evidence type="ECO:0008006" key="5">
    <source>
        <dbReference type="Google" id="ProtNLM"/>
    </source>
</evidence>
<dbReference type="Proteomes" id="UP000027064">
    <property type="component" value="Unassembled WGS sequence"/>
</dbReference>
<feature type="signal peptide" evidence="2">
    <location>
        <begin position="1"/>
        <end position="23"/>
    </location>
</feature>